<dbReference type="Pfam" id="PF02517">
    <property type="entry name" value="Rce1-like"/>
    <property type="match status" value="1"/>
</dbReference>
<dbReference type="OrthoDB" id="7427644at2"/>
<dbReference type="RefSeq" id="WP_144904280.1">
    <property type="nucleotide sequence ID" value="NZ_JACHOA010000005.1"/>
</dbReference>
<feature type="transmembrane region" description="Helical" evidence="1">
    <location>
        <begin position="101"/>
        <end position="118"/>
    </location>
</feature>
<accession>A0A7W7AD24</accession>
<keyword evidence="1" id="KW-0812">Transmembrane</keyword>
<dbReference type="GO" id="GO:0004175">
    <property type="term" value="F:endopeptidase activity"/>
    <property type="evidence" value="ECO:0007669"/>
    <property type="project" value="UniProtKB-ARBA"/>
</dbReference>
<keyword evidence="3" id="KW-0378">Hydrolase</keyword>
<organism evidence="3 4">
    <name type="scientific">Novosphingobium taihuense</name>
    <dbReference type="NCBI Taxonomy" id="260085"/>
    <lineage>
        <taxon>Bacteria</taxon>
        <taxon>Pseudomonadati</taxon>
        <taxon>Pseudomonadota</taxon>
        <taxon>Alphaproteobacteria</taxon>
        <taxon>Sphingomonadales</taxon>
        <taxon>Sphingomonadaceae</taxon>
        <taxon>Novosphingobium</taxon>
    </lineage>
</organism>
<feature type="transmembrane region" description="Helical" evidence="1">
    <location>
        <begin position="154"/>
        <end position="174"/>
    </location>
</feature>
<gene>
    <name evidence="3" type="ORF">GGR37_003039</name>
</gene>
<keyword evidence="1" id="KW-1133">Transmembrane helix</keyword>
<feature type="transmembrane region" description="Helical" evidence="1">
    <location>
        <begin position="207"/>
        <end position="228"/>
    </location>
</feature>
<dbReference type="GO" id="GO:0006508">
    <property type="term" value="P:proteolysis"/>
    <property type="evidence" value="ECO:0007669"/>
    <property type="project" value="UniProtKB-KW"/>
</dbReference>
<evidence type="ECO:0000259" key="2">
    <source>
        <dbReference type="Pfam" id="PF02517"/>
    </source>
</evidence>
<dbReference type="EMBL" id="JACHOA010000005">
    <property type="protein sequence ID" value="MBB4614752.1"/>
    <property type="molecule type" value="Genomic_DNA"/>
</dbReference>
<feature type="transmembrane region" description="Helical" evidence="1">
    <location>
        <begin position="33"/>
        <end position="53"/>
    </location>
</feature>
<evidence type="ECO:0000313" key="4">
    <source>
        <dbReference type="Proteomes" id="UP000538566"/>
    </source>
</evidence>
<dbReference type="InterPro" id="IPR003675">
    <property type="entry name" value="Rce1/LyrA-like_dom"/>
</dbReference>
<protein>
    <submittedName>
        <fullName evidence="3">Membrane protease YdiL (CAAX protease family)</fullName>
    </submittedName>
</protein>
<keyword evidence="3" id="KW-0645">Protease</keyword>
<evidence type="ECO:0000256" key="1">
    <source>
        <dbReference type="SAM" id="Phobius"/>
    </source>
</evidence>
<comment type="caution">
    <text evidence="3">The sequence shown here is derived from an EMBL/GenBank/DDBJ whole genome shotgun (WGS) entry which is preliminary data.</text>
</comment>
<dbReference type="Proteomes" id="UP000538566">
    <property type="component" value="Unassembled WGS sequence"/>
</dbReference>
<sequence length="229" mass="24573">MIRVTLAELLAFLRRPAPMQASGLQADGAIPRWLVLAAFQIGVLALVVMPLVAAWQKAFALSPPNAFEGLGPLALWGGAVLLGPVLEELFFRGWMSGTRRALWLMAVILAGLVLFAALGRGKPLVGGGILLATVVVAAIVWWRLRRRTDVPAAFVRAFPALFYCTTAIFAAMHLFNYPTITLVAVPMVLPQLWSGVMFGYMRVRIGLAGSILNHIASNAIMLTAALLAG</sequence>
<evidence type="ECO:0000313" key="3">
    <source>
        <dbReference type="EMBL" id="MBB4614752.1"/>
    </source>
</evidence>
<feature type="transmembrane region" description="Helical" evidence="1">
    <location>
        <begin position="180"/>
        <end position="200"/>
    </location>
</feature>
<proteinExistence type="predicted"/>
<feature type="transmembrane region" description="Helical" evidence="1">
    <location>
        <begin position="124"/>
        <end position="142"/>
    </location>
</feature>
<feature type="domain" description="CAAX prenyl protease 2/Lysostaphin resistance protein A-like" evidence="2">
    <location>
        <begin position="72"/>
        <end position="150"/>
    </location>
</feature>
<reference evidence="3 4" key="1">
    <citation type="submission" date="2020-08" db="EMBL/GenBank/DDBJ databases">
        <title>Genomic Encyclopedia of Type Strains, Phase IV (KMG-IV): sequencing the most valuable type-strain genomes for metagenomic binning, comparative biology and taxonomic classification.</title>
        <authorList>
            <person name="Goeker M."/>
        </authorList>
    </citation>
    <scope>NUCLEOTIDE SEQUENCE [LARGE SCALE GENOMIC DNA]</scope>
    <source>
        <strain evidence="3 4">DSM 17507</strain>
    </source>
</reference>
<dbReference type="GO" id="GO:0080120">
    <property type="term" value="P:CAAX-box protein maturation"/>
    <property type="evidence" value="ECO:0007669"/>
    <property type="project" value="UniProtKB-ARBA"/>
</dbReference>
<keyword evidence="1" id="KW-0472">Membrane</keyword>
<keyword evidence="4" id="KW-1185">Reference proteome</keyword>
<dbReference type="AlphaFoldDB" id="A0A7W7AD24"/>
<feature type="transmembrane region" description="Helical" evidence="1">
    <location>
        <begin position="73"/>
        <end position="94"/>
    </location>
</feature>
<name>A0A7W7AD24_9SPHN</name>